<accession>A0AAV9ITV1</accession>
<organism evidence="12 13">
    <name type="scientific">Cyanidium caldarium</name>
    <name type="common">Red alga</name>
    <dbReference type="NCBI Taxonomy" id="2771"/>
    <lineage>
        <taxon>Eukaryota</taxon>
        <taxon>Rhodophyta</taxon>
        <taxon>Bangiophyceae</taxon>
        <taxon>Cyanidiales</taxon>
        <taxon>Cyanidiaceae</taxon>
        <taxon>Cyanidium</taxon>
    </lineage>
</organism>
<evidence type="ECO:0000259" key="11">
    <source>
        <dbReference type="Pfam" id="PF01902"/>
    </source>
</evidence>
<evidence type="ECO:0000256" key="5">
    <source>
        <dbReference type="ARBA" id="ARBA00022741"/>
    </source>
</evidence>
<comment type="pathway">
    <text evidence="1">Protein modification; peptidyl-diphthamide biosynthesis.</text>
</comment>
<gene>
    <name evidence="12" type="ORF">CDCA_CDCA06G1782</name>
</gene>
<evidence type="ECO:0000256" key="6">
    <source>
        <dbReference type="ARBA" id="ARBA00022840"/>
    </source>
</evidence>
<dbReference type="CDD" id="cd01994">
    <property type="entry name" value="AANH_PF0828-like"/>
    <property type="match status" value="1"/>
</dbReference>
<dbReference type="GO" id="GO:0017178">
    <property type="term" value="F:diphthine-ammonia ligase activity"/>
    <property type="evidence" value="ECO:0007669"/>
    <property type="project" value="UniProtKB-EC"/>
</dbReference>
<evidence type="ECO:0000256" key="3">
    <source>
        <dbReference type="ARBA" id="ARBA00018426"/>
    </source>
</evidence>
<dbReference type="Pfam" id="PF01902">
    <property type="entry name" value="Diphthami_syn_2"/>
    <property type="match status" value="1"/>
</dbReference>
<keyword evidence="6" id="KW-0067">ATP-binding</keyword>
<keyword evidence="13" id="KW-1185">Reference proteome</keyword>
<evidence type="ECO:0000256" key="4">
    <source>
        <dbReference type="ARBA" id="ARBA00022598"/>
    </source>
</evidence>
<evidence type="ECO:0000313" key="12">
    <source>
        <dbReference type="EMBL" id="KAK4535757.1"/>
    </source>
</evidence>
<dbReference type="SUPFAM" id="SSF52402">
    <property type="entry name" value="Adenine nucleotide alpha hydrolases-like"/>
    <property type="match status" value="1"/>
</dbReference>
<dbReference type="NCBIfam" id="TIGR00290">
    <property type="entry name" value="MJ0570_dom"/>
    <property type="match status" value="1"/>
</dbReference>
<dbReference type="Gene3D" id="3.90.1490.10">
    <property type="entry name" value="putative n-type atp pyrophosphatase, domain 2"/>
    <property type="match status" value="1"/>
</dbReference>
<dbReference type="CDD" id="cd00448">
    <property type="entry name" value="YjgF_YER057c_UK114_family"/>
    <property type="match status" value="1"/>
</dbReference>
<keyword evidence="5" id="KW-0547">Nucleotide-binding</keyword>
<dbReference type="InterPro" id="IPR006175">
    <property type="entry name" value="YjgF/YER057c/UK114"/>
</dbReference>
<dbReference type="Proteomes" id="UP001301350">
    <property type="component" value="Unassembled WGS sequence"/>
</dbReference>
<dbReference type="SUPFAM" id="SSF55298">
    <property type="entry name" value="YjgF-like"/>
    <property type="match status" value="2"/>
</dbReference>
<dbReference type="GO" id="GO:0005524">
    <property type="term" value="F:ATP binding"/>
    <property type="evidence" value="ECO:0007669"/>
    <property type="project" value="UniProtKB-KW"/>
</dbReference>
<evidence type="ECO:0000256" key="7">
    <source>
        <dbReference type="ARBA" id="ARBA00029814"/>
    </source>
</evidence>
<dbReference type="InterPro" id="IPR030662">
    <property type="entry name" value="DPH6/MJ0570"/>
</dbReference>
<dbReference type="InterPro" id="IPR002761">
    <property type="entry name" value="Diphthami_syn_dom"/>
</dbReference>
<dbReference type="EC" id="6.3.1.14" evidence="2"/>
<keyword evidence="4" id="KW-0436">Ligase</keyword>
<evidence type="ECO:0000256" key="8">
    <source>
        <dbReference type="ARBA" id="ARBA00031552"/>
    </source>
</evidence>
<evidence type="ECO:0000256" key="9">
    <source>
        <dbReference type="ARBA" id="ARBA00048108"/>
    </source>
</evidence>
<feature type="region of interest" description="Disordered" evidence="10">
    <location>
        <begin position="656"/>
        <end position="683"/>
    </location>
</feature>
<dbReference type="InterPro" id="IPR014729">
    <property type="entry name" value="Rossmann-like_a/b/a_fold"/>
</dbReference>
<protein>
    <recommendedName>
        <fullName evidence="3">Diphthine--ammonia ligase</fullName>
        <ecNumber evidence="2">6.3.1.14</ecNumber>
    </recommendedName>
    <alternativeName>
        <fullName evidence="7">Diphthamide synthase</fullName>
    </alternativeName>
    <alternativeName>
        <fullName evidence="8">Diphthamide synthetase</fullName>
    </alternativeName>
</protein>
<proteinExistence type="predicted"/>
<comment type="catalytic activity">
    <reaction evidence="9">
        <text>diphthine-[translation elongation factor 2] + NH4(+) + ATP = diphthamide-[translation elongation factor 2] + AMP + diphosphate + H(+)</text>
        <dbReference type="Rhea" id="RHEA:19753"/>
        <dbReference type="Rhea" id="RHEA-COMP:10172"/>
        <dbReference type="Rhea" id="RHEA-COMP:10174"/>
        <dbReference type="ChEBI" id="CHEBI:15378"/>
        <dbReference type="ChEBI" id="CHEBI:16692"/>
        <dbReference type="ChEBI" id="CHEBI:28938"/>
        <dbReference type="ChEBI" id="CHEBI:30616"/>
        <dbReference type="ChEBI" id="CHEBI:33019"/>
        <dbReference type="ChEBI" id="CHEBI:82696"/>
        <dbReference type="ChEBI" id="CHEBI:456215"/>
        <dbReference type="EC" id="6.3.1.14"/>
    </reaction>
</comment>
<dbReference type="FunFam" id="3.90.1490.10:FF:000001">
    <property type="entry name" value="Diphthine--ammonia ligase"/>
    <property type="match status" value="1"/>
</dbReference>
<feature type="domain" description="Diphthamide synthase" evidence="11">
    <location>
        <begin position="107"/>
        <end position="254"/>
    </location>
</feature>
<dbReference type="PANTHER" id="PTHR12196:SF2">
    <property type="entry name" value="DIPHTHINE--AMMONIA LIGASE"/>
    <property type="match status" value="1"/>
</dbReference>
<dbReference type="Gene3D" id="3.30.1330.40">
    <property type="entry name" value="RutC-like"/>
    <property type="match status" value="2"/>
</dbReference>
<sequence>MRLLALLSGGKDSLHAAVYAQYVLGHEIVACANLYPVDEDDGVVAASYSPDAPERVAECDSYMYQTAGAHVVGAAFPACLPPPVRLYRWPTRCQRGVHDRVAYRASAPEEEVEALLALVQHVQHSMRAAGEPPLGGLVSGAILSDYQRCRMESVANRCGLVSLAPLWHRRQSALLDEMLALGIQAIMVKVAAAGLDAHHLGQPLAEMLDRLRQLEQRYGVHVCGEGGEYETLVLDCAWFHSRIVVEAAETVDGGSGSAWLRIQRWRVEPKSPERLADDAALLQRWVAQVEPLWPMLKRWPRMRNVVAASKLSDASDVGLTPSTAPLRVHFRCGTVRPNSGTGPDVWHALLWASVVETPTSSATAHSPTVAHQLQAILEQLAALLRQTGCAPYMCLLYLDDLREFAAANRVYGAFFAADEYPPTRCCIQVARLRHPTGRVMLEVYAEPAGGTRHALHVQCLSLWAPACIGPYCQARLQHDGRVLYLSGIIALYPPTGDIPAELHVGEQMRACLWNADRIVKVYEERSGGGIEAPAFRCAAAVVYVQAADRVACEHHAADVQPLLPLPQDSPHQVVIGVPALPRDALVELQLIYEVGAAATTSLAVRGVFVDWERACATDIRGWEAREAHTTAFVLPCLLPETLYGHQVVRCWGGHGEDAGASSPASRRPDDASLKRSGRYTQRM</sequence>
<dbReference type="Pfam" id="PF01042">
    <property type="entry name" value="Ribonuc_L-PSP"/>
    <property type="match status" value="1"/>
</dbReference>
<dbReference type="Gene3D" id="3.40.50.620">
    <property type="entry name" value="HUPs"/>
    <property type="match status" value="1"/>
</dbReference>
<dbReference type="InterPro" id="IPR035959">
    <property type="entry name" value="RutC-like_sf"/>
</dbReference>
<dbReference type="EMBL" id="JANCYW010000006">
    <property type="protein sequence ID" value="KAK4535757.1"/>
    <property type="molecule type" value="Genomic_DNA"/>
</dbReference>
<reference evidence="12 13" key="1">
    <citation type="submission" date="2022-07" db="EMBL/GenBank/DDBJ databases">
        <title>Genome-wide signatures of adaptation to extreme environments.</title>
        <authorList>
            <person name="Cho C.H."/>
            <person name="Yoon H.S."/>
        </authorList>
    </citation>
    <scope>NUCLEOTIDE SEQUENCE [LARGE SCALE GENOMIC DNA]</scope>
    <source>
        <strain evidence="12 13">DBV 063 E5</strain>
    </source>
</reference>
<evidence type="ECO:0000256" key="2">
    <source>
        <dbReference type="ARBA" id="ARBA00012089"/>
    </source>
</evidence>
<comment type="caution">
    <text evidence="12">The sequence shown here is derived from an EMBL/GenBank/DDBJ whole genome shotgun (WGS) entry which is preliminary data.</text>
</comment>
<dbReference type="AlphaFoldDB" id="A0AAV9ITV1"/>
<evidence type="ECO:0000256" key="10">
    <source>
        <dbReference type="SAM" id="MobiDB-lite"/>
    </source>
</evidence>
<dbReference type="PANTHER" id="PTHR12196">
    <property type="entry name" value="DOMAIN OF UNKNOWN FUNCTION 71 DUF71 -CONTAINING PROTEIN"/>
    <property type="match status" value="1"/>
</dbReference>
<name>A0AAV9ITV1_CYACA</name>
<dbReference type="GO" id="GO:0017183">
    <property type="term" value="P:protein histidyl modification to diphthamide"/>
    <property type="evidence" value="ECO:0007669"/>
    <property type="project" value="TreeGrafter"/>
</dbReference>
<evidence type="ECO:0000256" key="1">
    <source>
        <dbReference type="ARBA" id="ARBA00005156"/>
    </source>
</evidence>
<evidence type="ECO:0000313" key="13">
    <source>
        <dbReference type="Proteomes" id="UP001301350"/>
    </source>
</evidence>